<sequence>MSRGMWRCDPPLAEHSRGGGDTESFVSRRIMPRLQTSAGGQMEQPSTAREVRLEPSRSCTGDAEVVRQAVNEDGGGRLQIARQQHVNTSSLFSDSPPGEV</sequence>
<feature type="compositionally biased region" description="Polar residues" evidence="1">
    <location>
        <begin position="34"/>
        <end position="47"/>
    </location>
</feature>
<evidence type="ECO:0000313" key="3">
    <source>
        <dbReference type="Proteomes" id="UP001153269"/>
    </source>
</evidence>
<proteinExistence type="predicted"/>
<organism evidence="2 3">
    <name type="scientific">Pleuronectes platessa</name>
    <name type="common">European plaice</name>
    <dbReference type="NCBI Taxonomy" id="8262"/>
    <lineage>
        <taxon>Eukaryota</taxon>
        <taxon>Metazoa</taxon>
        <taxon>Chordata</taxon>
        <taxon>Craniata</taxon>
        <taxon>Vertebrata</taxon>
        <taxon>Euteleostomi</taxon>
        <taxon>Actinopterygii</taxon>
        <taxon>Neopterygii</taxon>
        <taxon>Teleostei</taxon>
        <taxon>Neoteleostei</taxon>
        <taxon>Acanthomorphata</taxon>
        <taxon>Carangaria</taxon>
        <taxon>Pleuronectiformes</taxon>
        <taxon>Pleuronectoidei</taxon>
        <taxon>Pleuronectidae</taxon>
        <taxon>Pleuronectes</taxon>
    </lineage>
</organism>
<reference evidence="2" key="1">
    <citation type="submission" date="2020-03" db="EMBL/GenBank/DDBJ databases">
        <authorList>
            <person name="Weist P."/>
        </authorList>
    </citation>
    <scope>NUCLEOTIDE SEQUENCE</scope>
</reference>
<protein>
    <submittedName>
        <fullName evidence="2">Uncharacterized protein</fullName>
    </submittedName>
</protein>
<dbReference type="EMBL" id="CADEAL010000630">
    <property type="protein sequence ID" value="CAB1423040.1"/>
    <property type="molecule type" value="Genomic_DNA"/>
</dbReference>
<name>A0A9N7U1Z9_PLEPL</name>
<gene>
    <name evidence="2" type="ORF">PLEPLA_LOCUS10958</name>
</gene>
<feature type="region of interest" description="Disordered" evidence="1">
    <location>
        <begin position="1"/>
        <end position="100"/>
    </location>
</feature>
<feature type="compositionally biased region" description="Polar residues" evidence="1">
    <location>
        <begin position="81"/>
        <end position="93"/>
    </location>
</feature>
<accession>A0A9N7U1Z9</accession>
<dbReference type="Proteomes" id="UP001153269">
    <property type="component" value="Unassembled WGS sequence"/>
</dbReference>
<evidence type="ECO:0000256" key="1">
    <source>
        <dbReference type="SAM" id="MobiDB-lite"/>
    </source>
</evidence>
<evidence type="ECO:0000313" key="2">
    <source>
        <dbReference type="EMBL" id="CAB1423040.1"/>
    </source>
</evidence>
<dbReference type="AlphaFoldDB" id="A0A9N7U1Z9"/>
<comment type="caution">
    <text evidence="2">The sequence shown here is derived from an EMBL/GenBank/DDBJ whole genome shotgun (WGS) entry which is preliminary data.</text>
</comment>
<keyword evidence="3" id="KW-1185">Reference proteome</keyword>